<comment type="caution">
    <text evidence="2">The sequence shown here is derived from an EMBL/GenBank/DDBJ whole genome shotgun (WGS) entry which is preliminary data.</text>
</comment>
<proteinExistence type="predicted"/>
<feature type="region of interest" description="Disordered" evidence="1">
    <location>
        <begin position="1"/>
        <end position="53"/>
    </location>
</feature>
<protein>
    <submittedName>
        <fullName evidence="2">Uncharacterized protein</fullName>
    </submittedName>
</protein>
<reference evidence="2 3" key="1">
    <citation type="submission" date="2024-01" db="EMBL/GenBank/DDBJ databases">
        <authorList>
            <person name="Waweru B."/>
        </authorList>
    </citation>
    <scope>NUCLEOTIDE SEQUENCE [LARGE SCALE GENOMIC DNA]</scope>
</reference>
<feature type="compositionally biased region" description="Polar residues" evidence="1">
    <location>
        <begin position="1"/>
        <end position="11"/>
    </location>
</feature>
<feature type="compositionally biased region" description="Basic and acidic residues" evidence="1">
    <location>
        <begin position="38"/>
        <end position="53"/>
    </location>
</feature>
<gene>
    <name evidence="2" type="ORF">DCAF_LOCUS14534</name>
</gene>
<keyword evidence="3" id="KW-1185">Reference proteome</keyword>
<name>A0AAV1RRZ7_9ROSI</name>
<feature type="compositionally biased region" description="Polar residues" evidence="1">
    <location>
        <begin position="183"/>
        <end position="193"/>
    </location>
</feature>
<feature type="region of interest" description="Disordered" evidence="1">
    <location>
        <begin position="183"/>
        <end position="207"/>
    </location>
</feature>
<organism evidence="2 3">
    <name type="scientific">Dovyalis caffra</name>
    <dbReference type="NCBI Taxonomy" id="77055"/>
    <lineage>
        <taxon>Eukaryota</taxon>
        <taxon>Viridiplantae</taxon>
        <taxon>Streptophyta</taxon>
        <taxon>Embryophyta</taxon>
        <taxon>Tracheophyta</taxon>
        <taxon>Spermatophyta</taxon>
        <taxon>Magnoliopsida</taxon>
        <taxon>eudicotyledons</taxon>
        <taxon>Gunneridae</taxon>
        <taxon>Pentapetalae</taxon>
        <taxon>rosids</taxon>
        <taxon>fabids</taxon>
        <taxon>Malpighiales</taxon>
        <taxon>Salicaceae</taxon>
        <taxon>Flacourtieae</taxon>
        <taxon>Dovyalis</taxon>
    </lineage>
</organism>
<dbReference type="AlphaFoldDB" id="A0AAV1RRZ7"/>
<dbReference type="Proteomes" id="UP001314170">
    <property type="component" value="Unassembled WGS sequence"/>
</dbReference>
<dbReference type="EMBL" id="CAWUPB010001158">
    <property type="protein sequence ID" value="CAK7339481.1"/>
    <property type="molecule type" value="Genomic_DNA"/>
</dbReference>
<evidence type="ECO:0000313" key="3">
    <source>
        <dbReference type="Proteomes" id="UP001314170"/>
    </source>
</evidence>
<sequence>MENSESQNLKRNSGYERPEDKHDGASGKSHLQTNKQVKIQEGRKNRDKEDHGCDTGWISDISNNFPIRGILIPGQYEDLVSLVRPLMSISVEQTMESLESLAFEFLEGTKGLVKAGANGQPHYGFGFEVPGLTGKVLSCPTSTLKFRQQRVSCRGLAFPNVVCLWASICLDNQRLTVGLERLSTSSCGSPSSNKKARQNDLPTSSKRSATLAVELAAASDRNDKTYHYKLRHQDNLRLVKFTVLPSTSNPT</sequence>
<evidence type="ECO:0000313" key="2">
    <source>
        <dbReference type="EMBL" id="CAK7339481.1"/>
    </source>
</evidence>
<feature type="compositionally biased region" description="Basic and acidic residues" evidence="1">
    <location>
        <begin position="13"/>
        <end position="25"/>
    </location>
</feature>
<accession>A0AAV1RRZ7</accession>
<evidence type="ECO:0000256" key="1">
    <source>
        <dbReference type="SAM" id="MobiDB-lite"/>
    </source>
</evidence>